<reference evidence="1" key="2">
    <citation type="submission" date="2020-11" db="EMBL/GenBank/DDBJ databases">
        <authorList>
            <person name="McCartney M.A."/>
            <person name="Auch B."/>
            <person name="Kono T."/>
            <person name="Mallez S."/>
            <person name="Becker A."/>
            <person name="Gohl D.M."/>
            <person name="Silverstein K.A.T."/>
            <person name="Koren S."/>
            <person name="Bechman K.B."/>
            <person name="Herman A."/>
            <person name="Abrahante J.E."/>
            <person name="Garbe J."/>
        </authorList>
    </citation>
    <scope>NUCLEOTIDE SEQUENCE</scope>
    <source>
        <strain evidence="1">Duluth1</strain>
        <tissue evidence="1">Whole animal</tissue>
    </source>
</reference>
<sequence length="67" mass="7814">MFNQNSQSSQQKWLWFTILWTNRTLKAVNNSGFSLQFYGQTELSKQSAIVALVYHTMDKQNSQSSQH</sequence>
<organism evidence="1 2">
    <name type="scientific">Dreissena polymorpha</name>
    <name type="common">Zebra mussel</name>
    <name type="synonym">Mytilus polymorpha</name>
    <dbReference type="NCBI Taxonomy" id="45954"/>
    <lineage>
        <taxon>Eukaryota</taxon>
        <taxon>Metazoa</taxon>
        <taxon>Spiralia</taxon>
        <taxon>Lophotrochozoa</taxon>
        <taxon>Mollusca</taxon>
        <taxon>Bivalvia</taxon>
        <taxon>Autobranchia</taxon>
        <taxon>Heteroconchia</taxon>
        <taxon>Euheterodonta</taxon>
        <taxon>Imparidentia</taxon>
        <taxon>Neoheterodontei</taxon>
        <taxon>Myida</taxon>
        <taxon>Dreissenoidea</taxon>
        <taxon>Dreissenidae</taxon>
        <taxon>Dreissena</taxon>
    </lineage>
</organism>
<keyword evidence="2" id="KW-1185">Reference proteome</keyword>
<name>A0A9D4I7Q3_DREPO</name>
<protein>
    <submittedName>
        <fullName evidence="1">Uncharacterized protein</fullName>
    </submittedName>
</protein>
<dbReference type="AlphaFoldDB" id="A0A9D4I7Q3"/>
<comment type="caution">
    <text evidence="1">The sequence shown here is derived from an EMBL/GenBank/DDBJ whole genome shotgun (WGS) entry which is preliminary data.</text>
</comment>
<reference evidence="1" key="1">
    <citation type="journal article" date="2019" name="bioRxiv">
        <title>The Genome of the Zebra Mussel, Dreissena polymorpha: A Resource for Invasive Species Research.</title>
        <authorList>
            <person name="McCartney M.A."/>
            <person name="Auch B."/>
            <person name="Kono T."/>
            <person name="Mallez S."/>
            <person name="Zhang Y."/>
            <person name="Obille A."/>
            <person name="Becker A."/>
            <person name="Abrahante J.E."/>
            <person name="Garbe J."/>
            <person name="Badalamenti J.P."/>
            <person name="Herman A."/>
            <person name="Mangelson H."/>
            <person name="Liachko I."/>
            <person name="Sullivan S."/>
            <person name="Sone E.D."/>
            <person name="Koren S."/>
            <person name="Silverstein K.A.T."/>
            <person name="Beckman K.B."/>
            <person name="Gohl D.M."/>
        </authorList>
    </citation>
    <scope>NUCLEOTIDE SEQUENCE</scope>
    <source>
        <strain evidence="1">Duluth1</strain>
        <tissue evidence="1">Whole animal</tissue>
    </source>
</reference>
<dbReference type="EMBL" id="JAIWYP010000010">
    <property type="protein sequence ID" value="KAH3752996.1"/>
    <property type="molecule type" value="Genomic_DNA"/>
</dbReference>
<proteinExistence type="predicted"/>
<accession>A0A9D4I7Q3</accession>
<gene>
    <name evidence="1" type="ORF">DPMN_187624</name>
</gene>
<evidence type="ECO:0000313" key="2">
    <source>
        <dbReference type="Proteomes" id="UP000828390"/>
    </source>
</evidence>
<evidence type="ECO:0000313" key="1">
    <source>
        <dbReference type="EMBL" id="KAH3752996.1"/>
    </source>
</evidence>
<dbReference type="Proteomes" id="UP000828390">
    <property type="component" value="Unassembled WGS sequence"/>
</dbReference>